<feature type="compositionally biased region" description="Polar residues" evidence="1">
    <location>
        <begin position="130"/>
        <end position="142"/>
    </location>
</feature>
<reference evidence="2" key="1">
    <citation type="submission" date="2019-01" db="EMBL/GenBank/DDBJ databases">
        <title>Draft genome sequences of three monokaryotic isolates of the white-rot basidiomycete fungus Dichomitus squalens.</title>
        <authorList>
            <consortium name="DOE Joint Genome Institute"/>
            <person name="Lopez S.C."/>
            <person name="Andreopoulos B."/>
            <person name="Pangilinan J."/>
            <person name="Lipzen A."/>
            <person name="Riley R."/>
            <person name="Ahrendt S."/>
            <person name="Ng V."/>
            <person name="Barry K."/>
            <person name="Daum C."/>
            <person name="Grigoriev I.V."/>
            <person name="Hilden K.S."/>
            <person name="Makela M.R."/>
            <person name="de Vries R.P."/>
        </authorList>
    </citation>
    <scope>NUCLEOTIDE SEQUENCE [LARGE SCALE GENOMIC DNA]</scope>
    <source>
        <strain evidence="2">OM18370.1</strain>
    </source>
</reference>
<organism evidence="2">
    <name type="scientific">Dichomitus squalens</name>
    <dbReference type="NCBI Taxonomy" id="114155"/>
    <lineage>
        <taxon>Eukaryota</taxon>
        <taxon>Fungi</taxon>
        <taxon>Dikarya</taxon>
        <taxon>Basidiomycota</taxon>
        <taxon>Agaricomycotina</taxon>
        <taxon>Agaricomycetes</taxon>
        <taxon>Polyporales</taxon>
        <taxon>Polyporaceae</taxon>
        <taxon>Dichomitus</taxon>
    </lineage>
</organism>
<protein>
    <submittedName>
        <fullName evidence="2">Uncharacterized protein</fullName>
    </submittedName>
</protein>
<dbReference type="Proteomes" id="UP000292957">
    <property type="component" value="Unassembled WGS sequence"/>
</dbReference>
<name>A0A4Q9MII7_9APHY</name>
<feature type="compositionally biased region" description="Basic residues" evidence="1">
    <location>
        <begin position="149"/>
        <end position="158"/>
    </location>
</feature>
<dbReference type="AlphaFoldDB" id="A0A4Q9MII7"/>
<feature type="compositionally biased region" description="Polar residues" evidence="1">
    <location>
        <begin position="22"/>
        <end position="35"/>
    </location>
</feature>
<accession>A0A4Q9MII7</accession>
<feature type="compositionally biased region" description="Low complexity" evidence="1">
    <location>
        <begin position="85"/>
        <end position="94"/>
    </location>
</feature>
<feature type="region of interest" description="Disordered" evidence="1">
    <location>
        <begin position="221"/>
        <end position="245"/>
    </location>
</feature>
<gene>
    <name evidence="2" type="ORF">BD311DRAFT_381534</name>
</gene>
<proteinExistence type="predicted"/>
<evidence type="ECO:0000313" key="2">
    <source>
        <dbReference type="EMBL" id="TBU27324.1"/>
    </source>
</evidence>
<feature type="region of interest" description="Disordered" evidence="1">
    <location>
        <begin position="1"/>
        <end position="175"/>
    </location>
</feature>
<sequence>MYRRRDSQNGRTAYSSADAYRSLNSNPSTNAAPNDSSEDESQLQRNASTPIADNFARRRSTDSTRNNAPLIPPRPFFLEGGARQSWSASSESTSLTGEQSDSDSAPPARKPSADATTRPSQRGAAARSIRSLTDPTQPAQPVSSSNPRPRTRNHRRRSSVANEYAPEPESEDVTVAASPTLSPVIANTPTSATPFIPNPFDTPRNSFYGAMPVGAAPPLVAGPRPPPSSFPFQSHPGNPDPGLPLPGMGRRASIESIRARESTYPHGHQHSPSTGTVYPAGAGVAGYGLLSHGGASSSDLAGDLGRPYAPFMEYGVPSREGSATPPSPMGSRIYMNSAAAAMAGSSQALNQGFGKLRSERTAFPEAR</sequence>
<dbReference type="EMBL" id="ML143433">
    <property type="protein sequence ID" value="TBU27324.1"/>
    <property type="molecule type" value="Genomic_DNA"/>
</dbReference>
<evidence type="ECO:0000256" key="1">
    <source>
        <dbReference type="SAM" id="MobiDB-lite"/>
    </source>
</evidence>